<reference evidence="5" key="2">
    <citation type="submission" date="2023-09" db="EMBL/GenBank/DDBJ databases">
        <title>Acinetobacter soli.</title>
        <authorList>
            <person name="Kim B."/>
            <person name="Kim D."/>
            <person name="Park D."/>
        </authorList>
    </citation>
    <scope>NUCLEOTIDE SEQUENCE</scope>
    <source>
        <strain evidence="5">2023.05</strain>
    </source>
</reference>
<dbReference type="InterPro" id="IPR020904">
    <property type="entry name" value="Sc_DH/Rdtase_CS"/>
</dbReference>
<dbReference type="PRINTS" id="PR00081">
    <property type="entry name" value="GDHRDH"/>
</dbReference>
<organism evidence="4 6">
    <name type="scientific">Acinetobacter soli</name>
    <dbReference type="NCBI Taxonomy" id="487316"/>
    <lineage>
        <taxon>Bacteria</taxon>
        <taxon>Pseudomonadati</taxon>
        <taxon>Pseudomonadota</taxon>
        <taxon>Gammaproteobacteria</taxon>
        <taxon>Moraxellales</taxon>
        <taxon>Moraxellaceae</taxon>
        <taxon>Acinetobacter</taxon>
    </lineage>
</organism>
<accession>A0A1P8EGE0</accession>
<dbReference type="GO" id="GO:0016020">
    <property type="term" value="C:membrane"/>
    <property type="evidence" value="ECO:0007669"/>
    <property type="project" value="TreeGrafter"/>
</dbReference>
<dbReference type="Pfam" id="PF00106">
    <property type="entry name" value="adh_short"/>
    <property type="match status" value="1"/>
</dbReference>
<evidence type="ECO:0000256" key="1">
    <source>
        <dbReference type="ARBA" id="ARBA00006484"/>
    </source>
</evidence>
<comment type="similarity">
    <text evidence="1 3">Belongs to the short-chain dehydrogenases/reductases (SDR) family.</text>
</comment>
<dbReference type="KEGG" id="asol:BEN76_04110"/>
<evidence type="ECO:0000313" key="6">
    <source>
        <dbReference type="Proteomes" id="UP000185674"/>
    </source>
</evidence>
<evidence type="ECO:0000313" key="4">
    <source>
        <dbReference type="EMBL" id="APV35245.1"/>
    </source>
</evidence>
<name>A0A1P8EGE0_9GAMM</name>
<evidence type="ECO:0000313" key="5">
    <source>
        <dbReference type="EMBL" id="WND04746.1"/>
    </source>
</evidence>
<keyword evidence="2" id="KW-0560">Oxidoreductase</keyword>
<dbReference type="Proteomes" id="UP000185674">
    <property type="component" value="Chromosome"/>
</dbReference>
<evidence type="ECO:0000256" key="2">
    <source>
        <dbReference type="ARBA" id="ARBA00023002"/>
    </source>
</evidence>
<dbReference type="Gene3D" id="3.40.50.720">
    <property type="entry name" value="NAD(P)-binding Rossmann-like Domain"/>
    <property type="match status" value="1"/>
</dbReference>
<dbReference type="EMBL" id="CP134206">
    <property type="protein sequence ID" value="WND04746.1"/>
    <property type="molecule type" value="Genomic_DNA"/>
</dbReference>
<dbReference type="RefSeq" id="WP_004938326.1">
    <property type="nucleotide sequence ID" value="NZ_BBNM01000011.1"/>
</dbReference>
<protein>
    <submittedName>
        <fullName evidence="5">SDR family oxidoreductase</fullName>
    </submittedName>
    <submittedName>
        <fullName evidence="4">Short chain dehydrogenase</fullName>
    </submittedName>
</protein>
<dbReference type="GO" id="GO:0016491">
    <property type="term" value="F:oxidoreductase activity"/>
    <property type="evidence" value="ECO:0007669"/>
    <property type="project" value="UniProtKB-KW"/>
</dbReference>
<dbReference type="CDD" id="cd05233">
    <property type="entry name" value="SDR_c"/>
    <property type="match status" value="1"/>
</dbReference>
<evidence type="ECO:0000256" key="3">
    <source>
        <dbReference type="RuleBase" id="RU000363"/>
    </source>
</evidence>
<dbReference type="STRING" id="487316.BEN76_04110"/>
<dbReference type="PANTHER" id="PTHR44196">
    <property type="entry name" value="DEHYDROGENASE/REDUCTASE SDR FAMILY MEMBER 7B"/>
    <property type="match status" value="1"/>
</dbReference>
<dbReference type="PANTHER" id="PTHR44196:SF1">
    <property type="entry name" value="DEHYDROGENASE_REDUCTASE SDR FAMILY MEMBER 7B"/>
    <property type="match status" value="1"/>
</dbReference>
<sequence length="260" mass="27973">MQLSNAHVVLTGASGGIGLALCDALCKEGAKVLAIARNTQALSSLQQKYTGQIKVLRADLLNFEDLNKVIQTAQQIDGLNLLINAAGVNCFATLDHQTPEQIQKLVHLNVTAPMSLTAGLISKLNAGGQAKIVNVGSIYGSLGFAGYTTYCATKFALRGFSEALRRELADSNIQVLYVAPRATQTTMNSQAAMDLMKAMGSKADSPELVAKVIVQSILQDKQTIYIGWPERGFVMMNSIMPHVIDQGVRKHLTLIHQLGH</sequence>
<dbReference type="InterPro" id="IPR002347">
    <property type="entry name" value="SDR_fam"/>
</dbReference>
<dbReference type="EMBL" id="CP016896">
    <property type="protein sequence ID" value="APV35245.1"/>
    <property type="molecule type" value="Genomic_DNA"/>
</dbReference>
<proteinExistence type="inferred from homology"/>
<dbReference type="Proteomes" id="UP001256400">
    <property type="component" value="Chromosome"/>
</dbReference>
<dbReference type="NCBIfam" id="NF006565">
    <property type="entry name" value="PRK09072.1"/>
    <property type="match status" value="1"/>
</dbReference>
<dbReference type="eggNOG" id="COG0300">
    <property type="taxonomic scope" value="Bacteria"/>
</dbReference>
<dbReference type="SUPFAM" id="SSF51735">
    <property type="entry name" value="NAD(P)-binding Rossmann-fold domains"/>
    <property type="match status" value="1"/>
</dbReference>
<dbReference type="AlphaFoldDB" id="A0A1P8EGE0"/>
<dbReference type="InterPro" id="IPR036291">
    <property type="entry name" value="NAD(P)-bd_dom_sf"/>
</dbReference>
<dbReference type="PROSITE" id="PS00061">
    <property type="entry name" value="ADH_SHORT"/>
    <property type="match status" value="1"/>
</dbReference>
<dbReference type="PRINTS" id="PR00080">
    <property type="entry name" value="SDRFAMILY"/>
</dbReference>
<reference evidence="4 6" key="1">
    <citation type="submission" date="2016-08" db="EMBL/GenBank/DDBJ databases">
        <title>Complete genome sequence of Acinetobacter baylyi strain GFJ2.</title>
        <authorList>
            <person name="Tabata M."/>
            <person name="Kuboki S."/>
            <person name="Gibu N."/>
            <person name="Kinouchi Y."/>
            <person name="Vangnai A."/>
            <person name="Kasai D."/>
            <person name="Fukuda M."/>
        </authorList>
    </citation>
    <scope>NUCLEOTIDE SEQUENCE [LARGE SCALE GENOMIC DNA]</scope>
    <source>
        <strain evidence="4 6">GFJ2</strain>
    </source>
</reference>
<gene>
    <name evidence="4" type="ORF">BEN76_04110</name>
    <name evidence="5" type="ORF">RHP80_11030</name>
</gene>